<keyword evidence="2" id="KW-1185">Reference proteome</keyword>
<organism evidence="1 2">
    <name type="scientific">Metallosphaera cuprina (strain Ar-4)</name>
    <dbReference type="NCBI Taxonomy" id="1006006"/>
    <lineage>
        <taxon>Archaea</taxon>
        <taxon>Thermoproteota</taxon>
        <taxon>Thermoprotei</taxon>
        <taxon>Sulfolobales</taxon>
        <taxon>Sulfolobaceae</taxon>
        <taxon>Metallosphaera</taxon>
    </lineage>
</organism>
<dbReference type="STRING" id="1006006.Mcup_0400"/>
<dbReference type="Proteomes" id="UP000007812">
    <property type="component" value="Chromosome"/>
</dbReference>
<gene>
    <name evidence="1" type="ordered locus">Mcup_0400</name>
</gene>
<accession>F4FZS9</accession>
<dbReference type="RefSeq" id="WP_013737006.1">
    <property type="nucleotide sequence ID" value="NC_015435.1"/>
</dbReference>
<dbReference type="HOGENOM" id="CLU_191159_0_0_2"/>
<dbReference type="eggNOG" id="arCOG01354">
    <property type="taxonomic scope" value="Archaea"/>
</dbReference>
<evidence type="ECO:0000313" key="2">
    <source>
        <dbReference type="Proteomes" id="UP000007812"/>
    </source>
</evidence>
<evidence type="ECO:0000313" key="1">
    <source>
        <dbReference type="EMBL" id="AEB94508.1"/>
    </source>
</evidence>
<dbReference type="OrthoDB" id="27208at2157"/>
<proteinExistence type="predicted"/>
<dbReference type="NCBIfam" id="NF011470">
    <property type="entry name" value="PRK14887.1"/>
    <property type="match status" value="1"/>
</dbReference>
<name>F4FZS9_METCR</name>
<dbReference type="EMBL" id="CP002656">
    <property type="protein sequence ID" value="AEB94508.1"/>
    <property type="molecule type" value="Genomic_DNA"/>
</dbReference>
<dbReference type="KEGG" id="mcn:Mcup_0400"/>
<sequence length="82" mass="9406">MYVKVRLELVTPFSKEMVDSLKADNIDLPHGMKIEMRNLEGKVEVCVEVELVDPKSVLTLRNTVDEILEHIELVDNVLKRST</sequence>
<reference evidence="1 2" key="1">
    <citation type="journal article" date="2011" name="J. Bacteriol.">
        <title>Complete genome sequence of Metallosphaera cuprina, a metal sulfide-oxidizing archaeon from a hot spring.</title>
        <authorList>
            <person name="Liu L.J."/>
            <person name="You X.Y."/>
            <person name="Zheng H."/>
            <person name="Wang S."/>
            <person name="Jiang C.Y."/>
            <person name="Liu S.J."/>
        </authorList>
    </citation>
    <scope>NUCLEOTIDE SEQUENCE [LARGE SCALE GENOMIC DNA]</scope>
    <source>
        <strain evidence="1 2">Ar-4</strain>
    </source>
</reference>
<dbReference type="AlphaFoldDB" id="F4FZS9"/>
<dbReference type="GeneID" id="10492594"/>
<dbReference type="PATRIC" id="fig|1006006.8.peg.402"/>
<protein>
    <recommendedName>
        <fullName evidence="3">KEOPS complex Pcc1-like subunit</fullName>
    </recommendedName>
</protein>
<evidence type="ECO:0008006" key="3">
    <source>
        <dbReference type="Google" id="ProtNLM"/>
    </source>
</evidence>